<comment type="subcellular location">
    <subcellularLocation>
        <location evidence="1">Cell membrane</location>
        <topology evidence="1">Multi-pass membrane protein</topology>
    </subcellularLocation>
</comment>
<dbReference type="GO" id="GO:0015109">
    <property type="term" value="F:chromate transmembrane transporter activity"/>
    <property type="evidence" value="ECO:0007669"/>
    <property type="project" value="InterPro"/>
</dbReference>
<feature type="transmembrane region" description="Helical" evidence="7">
    <location>
        <begin position="74"/>
        <end position="99"/>
    </location>
</feature>
<reference evidence="8" key="1">
    <citation type="journal article" date="2021" name="PeerJ">
        <title>Extensive microbial diversity within the chicken gut microbiome revealed by metagenomics and culture.</title>
        <authorList>
            <person name="Gilroy R."/>
            <person name="Ravi A."/>
            <person name="Getino M."/>
            <person name="Pursley I."/>
            <person name="Horton D.L."/>
            <person name="Alikhan N.F."/>
            <person name="Baker D."/>
            <person name="Gharbi K."/>
            <person name="Hall N."/>
            <person name="Watson M."/>
            <person name="Adriaenssens E.M."/>
            <person name="Foster-Nyarko E."/>
            <person name="Jarju S."/>
            <person name="Secka A."/>
            <person name="Antonio M."/>
            <person name="Oren A."/>
            <person name="Chaudhuri R.R."/>
            <person name="La Ragione R."/>
            <person name="Hildebrand F."/>
            <person name="Pallen M.J."/>
        </authorList>
    </citation>
    <scope>NUCLEOTIDE SEQUENCE</scope>
    <source>
        <strain evidence="8">CHK193-4272</strain>
    </source>
</reference>
<proteinExistence type="inferred from homology"/>
<keyword evidence="6 7" id="KW-0472">Membrane</keyword>
<dbReference type="InterPro" id="IPR052518">
    <property type="entry name" value="CHR_Transporter"/>
</dbReference>
<evidence type="ECO:0000256" key="2">
    <source>
        <dbReference type="ARBA" id="ARBA00005262"/>
    </source>
</evidence>
<dbReference type="PANTHER" id="PTHR43663">
    <property type="entry name" value="CHROMATE TRANSPORT PROTEIN-RELATED"/>
    <property type="match status" value="1"/>
</dbReference>
<feature type="transmembrane region" description="Helical" evidence="7">
    <location>
        <begin position="134"/>
        <end position="153"/>
    </location>
</feature>
<keyword evidence="4 7" id="KW-0812">Transmembrane</keyword>
<protein>
    <submittedName>
        <fullName evidence="8">Chromate transporter</fullName>
    </submittedName>
</protein>
<evidence type="ECO:0000256" key="5">
    <source>
        <dbReference type="ARBA" id="ARBA00022989"/>
    </source>
</evidence>
<dbReference type="AlphaFoldDB" id="A0A9D1PH90"/>
<evidence type="ECO:0000256" key="3">
    <source>
        <dbReference type="ARBA" id="ARBA00022475"/>
    </source>
</evidence>
<gene>
    <name evidence="8" type="ORF">H9746_03920</name>
</gene>
<dbReference type="PANTHER" id="PTHR43663:SF1">
    <property type="entry name" value="CHROMATE TRANSPORTER"/>
    <property type="match status" value="1"/>
</dbReference>
<sequence length="183" mass="19707">MRTYLTLFLTFMRIGGLTFGGGYSMLPMMQRELVENHGWTTESELADYYAISQCTPGVIAINTATFIGYKVAGVFGGIFATLGVAFPSLVIITIIAAFLQNFADLAVVQHAFAGIRVCVCVLIFQAVRKLWKNTVVSISTAIIFGVVFILSAAFSISPIILVALAGVSGAIIKTLENKNKEVK</sequence>
<evidence type="ECO:0000256" key="1">
    <source>
        <dbReference type="ARBA" id="ARBA00004651"/>
    </source>
</evidence>
<dbReference type="Pfam" id="PF02417">
    <property type="entry name" value="Chromate_transp"/>
    <property type="match status" value="1"/>
</dbReference>
<evidence type="ECO:0000256" key="4">
    <source>
        <dbReference type="ARBA" id="ARBA00022692"/>
    </source>
</evidence>
<feature type="transmembrane region" description="Helical" evidence="7">
    <location>
        <begin position="7"/>
        <end position="26"/>
    </location>
</feature>
<comment type="caution">
    <text evidence="8">The sequence shown here is derived from an EMBL/GenBank/DDBJ whole genome shotgun (WGS) entry which is preliminary data.</text>
</comment>
<name>A0A9D1PH90_9FIRM</name>
<comment type="similarity">
    <text evidence="2">Belongs to the chromate ion transporter (CHR) (TC 2.A.51) family.</text>
</comment>
<dbReference type="EMBL" id="DXIE01000026">
    <property type="protein sequence ID" value="HIV61982.1"/>
    <property type="molecule type" value="Genomic_DNA"/>
</dbReference>
<organism evidence="8 9">
    <name type="scientific">Candidatus Butyricicoccus avistercoris</name>
    <dbReference type="NCBI Taxonomy" id="2838518"/>
    <lineage>
        <taxon>Bacteria</taxon>
        <taxon>Bacillati</taxon>
        <taxon>Bacillota</taxon>
        <taxon>Clostridia</taxon>
        <taxon>Eubacteriales</taxon>
        <taxon>Butyricicoccaceae</taxon>
        <taxon>Butyricicoccus</taxon>
    </lineage>
</organism>
<keyword evidence="3" id="KW-1003">Cell membrane</keyword>
<evidence type="ECO:0000313" key="8">
    <source>
        <dbReference type="EMBL" id="HIV61982.1"/>
    </source>
</evidence>
<evidence type="ECO:0000256" key="6">
    <source>
        <dbReference type="ARBA" id="ARBA00023136"/>
    </source>
</evidence>
<dbReference type="GO" id="GO:0005886">
    <property type="term" value="C:plasma membrane"/>
    <property type="evidence" value="ECO:0007669"/>
    <property type="project" value="UniProtKB-SubCell"/>
</dbReference>
<accession>A0A9D1PH90</accession>
<dbReference type="Proteomes" id="UP000886808">
    <property type="component" value="Unassembled WGS sequence"/>
</dbReference>
<keyword evidence="5 7" id="KW-1133">Transmembrane helix</keyword>
<dbReference type="InterPro" id="IPR003370">
    <property type="entry name" value="Chromate_transpt"/>
</dbReference>
<evidence type="ECO:0000256" key="7">
    <source>
        <dbReference type="SAM" id="Phobius"/>
    </source>
</evidence>
<evidence type="ECO:0000313" key="9">
    <source>
        <dbReference type="Proteomes" id="UP000886808"/>
    </source>
</evidence>
<reference evidence="8" key="2">
    <citation type="submission" date="2021-04" db="EMBL/GenBank/DDBJ databases">
        <authorList>
            <person name="Gilroy R."/>
        </authorList>
    </citation>
    <scope>NUCLEOTIDE SEQUENCE</scope>
    <source>
        <strain evidence="8">CHK193-4272</strain>
    </source>
</reference>
<feature type="transmembrane region" description="Helical" evidence="7">
    <location>
        <begin position="105"/>
        <end position="127"/>
    </location>
</feature>